<evidence type="ECO:0000313" key="1">
    <source>
        <dbReference type="EMBL" id="RRT51452.1"/>
    </source>
</evidence>
<gene>
    <name evidence="1" type="ORF">B296_00043560</name>
</gene>
<proteinExistence type="predicted"/>
<evidence type="ECO:0000313" key="2">
    <source>
        <dbReference type="Proteomes" id="UP000287651"/>
    </source>
</evidence>
<dbReference type="EMBL" id="AMZH03012217">
    <property type="protein sequence ID" value="RRT51452.1"/>
    <property type="molecule type" value="Genomic_DNA"/>
</dbReference>
<comment type="caution">
    <text evidence="1">The sequence shown here is derived from an EMBL/GenBank/DDBJ whole genome shotgun (WGS) entry which is preliminary data.</text>
</comment>
<accession>A0A426YI74</accession>
<dbReference type="Proteomes" id="UP000287651">
    <property type="component" value="Unassembled WGS sequence"/>
</dbReference>
<organism evidence="1 2">
    <name type="scientific">Ensete ventricosum</name>
    <name type="common">Abyssinian banana</name>
    <name type="synonym">Musa ensete</name>
    <dbReference type="NCBI Taxonomy" id="4639"/>
    <lineage>
        <taxon>Eukaryota</taxon>
        <taxon>Viridiplantae</taxon>
        <taxon>Streptophyta</taxon>
        <taxon>Embryophyta</taxon>
        <taxon>Tracheophyta</taxon>
        <taxon>Spermatophyta</taxon>
        <taxon>Magnoliopsida</taxon>
        <taxon>Liliopsida</taxon>
        <taxon>Zingiberales</taxon>
        <taxon>Musaceae</taxon>
        <taxon>Ensete</taxon>
    </lineage>
</organism>
<name>A0A426YI74_ENSVE</name>
<protein>
    <submittedName>
        <fullName evidence="1">Uncharacterized protein</fullName>
    </submittedName>
</protein>
<dbReference type="AlphaFoldDB" id="A0A426YI74"/>
<sequence length="126" mass="13901">MSAVAVGFCFIGFGCVGDSYRRYTSDSFPFFQLFAWPRTLKIPPLGFDLGVSDGREGRIRAGSVSFGLFDFLLSCSLFDSLGFVPDSSDPDICSVAPFLGPLDLREELWLVCDGDEFSLIFDDSYC</sequence>
<reference evidence="1 2" key="1">
    <citation type="journal article" date="2014" name="Agronomy (Basel)">
        <title>A Draft Genome Sequence for Ensete ventricosum, the Drought-Tolerant Tree Against Hunger.</title>
        <authorList>
            <person name="Harrison J."/>
            <person name="Moore K.A."/>
            <person name="Paszkiewicz K."/>
            <person name="Jones T."/>
            <person name="Grant M."/>
            <person name="Ambacheew D."/>
            <person name="Muzemil S."/>
            <person name="Studholme D.J."/>
        </authorList>
    </citation>
    <scope>NUCLEOTIDE SEQUENCE [LARGE SCALE GENOMIC DNA]</scope>
</reference>